<accession>A0A9J6E236</accession>
<dbReference type="GO" id="GO:0005634">
    <property type="term" value="C:nucleus"/>
    <property type="evidence" value="ECO:0007669"/>
    <property type="project" value="UniProtKB-SubCell"/>
</dbReference>
<reference evidence="9" key="2">
    <citation type="submission" date="2021-09" db="EMBL/GenBank/DDBJ databases">
        <authorList>
            <person name="Jia N."/>
            <person name="Wang J."/>
            <person name="Shi W."/>
            <person name="Du L."/>
            <person name="Sun Y."/>
            <person name="Zhan W."/>
            <person name="Jiang J."/>
            <person name="Wang Q."/>
            <person name="Zhang B."/>
            <person name="Ji P."/>
            <person name="Sakyi L.B."/>
            <person name="Cui X."/>
            <person name="Yuan T."/>
            <person name="Jiang B."/>
            <person name="Yang W."/>
            <person name="Lam T.T.-Y."/>
            <person name="Chang Q."/>
            <person name="Ding S."/>
            <person name="Wang X."/>
            <person name="Zhu J."/>
            <person name="Ruan X."/>
            <person name="Zhao L."/>
            <person name="Wei J."/>
            <person name="Que T."/>
            <person name="Du C."/>
            <person name="Cheng J."/>
            <person name="Dai P."/>
            <person name="Han X."/>
            <person name="Huang E."/>
            <person name="Gao Y."/>
            <person name="Liu J."/>
            <person name="Shao H."/>
            <person name="Ye R."/>
            <person name="Li L."/>
            <person name="Wei W."/>
            <person name="Wang X."/>
            <person name="Wang C."/>
            <person name="Huo Q."/>
            <person name="Li W."/>
            <person name="Guo W."/>
            <person name="Chen H."/>
            <person name="Chen S."/>
            <person name="Zhou L."/>
            <person name="Zhou L."/>
            <person name="Ni X."/>
            <person name="Tian J."/>
            <person name="Zhou Y."/>
            <person name="Sheng Y."/>
            <person name="Liu T."/>
            <person name="Pan Y."/>
            <person name="Xia L."/>
            <person name="Li J."/>
            <person name="Zhao F."/>
            <person name="Cao W."/>
        </authorList>
    </citation>
    <scope>NUCLEOTIDE SEQUENCE</scope>
    <source>
        <strain evidence="9">Rmic-2018</strain>
        <tissue evidence="9">Larvae</tissue>
    </source>
</reference>
<evidence type="ECO:0000313" key="9">
    <source>
        <dbReference type="EMBL" id="KAH8028209.1"/>
    </source>
</evidence>
<evidence type="ECO:0000259" key="8">
    <source>
        <dbReference type="SMART" id="SM00322"/>
    </source>
</evidence>
<evidence type="ECO:0000256" key="6">
    <source>
        <dbReference type="ARBA" id="ARBA00023242"/>
    </source>
</evidence>
<keyword evidence="2" id="KW-0507">mRNA processing</keyword>
<dbReference type="InterPro" id="IPR047275">
    <property type="entry name" value="KH-I_NOVA_rpt1"/>
</dbReference>
<dbReference type="Gene3D" id="3.30.1370.10">
    <property type="entry name" value="K Homology domain, type 1"/>
    <property type="match status" value="3"/>
</dbReference>
<dbReference type="VEuPathDB" id="VectorBase:LOC119166840"/>
<protein>
    <recommendedName>
        <fullName evidence="8">K Homology domain-containing protein</fullName>
    </recommendedName>
</protein>
<dbReference type="SUPFAM" id="SSF54791">
    <property type="entry name" value="Eukaryotic type KH-domain (KH-domain type I)"/>
    <property type="match status" value="3"/>
</dbReference>
<gene>
    <name evidence="9" type="ORF">HPB51_014164</name>
</gene>
<sequence>MCNYRNLAQINAHGTKTWAVLHGYVPLEASSQVERAARKCKPPSPHPESHAALLTGATRRQVRYAQAKETQLKSERKEGGTRTRNGTFHFKILVPAVAAGAIIGKGGETIALLQKEAGARVKMSKSNDFYPGTTERVCLITGSVEGVLRIHEFIMEKIKEKPDPTAKIAIDFDHKQPAEREKQVKILVPNSTAGMIIGKGGSYIKQIKEESGAYVQISQKSKDHALAERCITVIGEMDNNKKACQLILAKIVEDPQSGSCLHVSYAEVTGPVANFNPTGSPYANPSSVHSTVNNSSASYSSSGSLNSLSPTANFGGAAGSMVPAAFPGANVAQLLENVKAVLRSNGYTEQATADIATAMGTLATYGVLGSSLGALLAGANGAMIGQGPPQPPPPQQVYPTSPMDATPPVVASSSGIFGPVGSGGFGSPRSERYHSDMVFDPFRRNSPALGSPGAAANNGAGGGMPVNNNSFGLGTALVPSQGAMCKSPPPPTAADKCSDAVKRDLEVGENIVGAILGPGGKSLVEIQRFSGAAIQISKKGTFAPGTRNRIVSITGTPNAVSTAQYLIEQQIAEEEAKRSQQNALGVLR</sequence>
<name>A0A9J6E236_RHIMP</name>
<dbReference type="InterPro" id="IPR004087">
    <property type="entry name" value="KH_dom"/>
</dbReference>
<feature type="domain" description="K Homology" evidence="8">
    <location>
        <begin position="499"/>
        <end position="572"/>
    </location>
</feature>
<evidence type="ECO:0000256" key="2">
    <source>
        <dbReference type="ARBA" id="ARBA00022664"/>
    </source>
</evidence>
<keyword evidence="4 7" id="KW-0694">RNA-binding</keyword>
<keyword evidence="5" id="KW-0508">mRNA splicing</keyword>
<comment type="caution">
    <text evidence="9">The sequence shown here is derived from an EMBL/GenBank/DDBJ whole genome shotgun (WGS) entry which is preliminary data.</text>
</comment>
<dbReference type="EMBL" id="JABSTU010000006">
    <property type="protein sequence ID" value="KAH8028209.1"/>
    <property type="molecule type" value="Genomic_DNA"/>
</dbReference>
<dbReference type="InterPro" id="IPR036612">
    <property type="entry name" value="KH_dom_type_1_sf"/>
</dbReference>
<comment type="subcellular location">
    <subcellularLocation>
        <location evidence="1">Nucleus</location>
    </subcellularLocation>
</comment>
<evidence type="ECO:0000256" key="3">
    <source>
        <dbReference type="ARBA" id="ARBA00022737"/>
    </source>
</evidence>
<evidence type="ECO:0000256" key="5">
    <source>
        <dbReference type="ARBA" id="ARBA00023187"/>
    </source>
</evidence>
<keyword evidence="3" id="KW-0677">Repeat</keyword>
<evidence type="ECO:0000313" key="10">
    <source>
        <dbReference type="Proteomes" id="UP000821866"/>
    </source>
</evidence>
<dbReference type="InterPro" id="IPR047276">
    <property type="entry name" value="KH-I_NOVA_rpt2"/>
</dbReference>
<feature type="domain" description="K Homology" evidence="8">
    <location>
        <begin position="180"/>
        <end position="252"/>
    </location>
</feature>
<dbReference type="CDD" id="cd09031">
    <property type="entry name" value="KH-I_NOVA_rpt3"/>
    <property type="match status" value="1"/>
</dbReference>
<dbReference type="GO" id="GO:0003723">
    <property type="term" value="F:RNA binding"/>
    <property type="evidence" value="ECO:0007669"/>
    <property type="project" value="UniProtKB-UniRule"/>
</dbReference>
<dbReference type="PROSITE" id="PS50084">
    <property type="entry name" value="KH_TYPE_1"/>
    <property type="match status" value="3"/>
</dbReference>
<keyword evidence="6" id="KW-0539">Nucleus</keyword>
<dbReference type="GO" id="GO:0006397">
    <property type="term" value="P:mRNA processing"/>
    <property type="evidence" value="ECO:0007669"/>
    <property type="project" value="UniProtKB-KW"/>
</dbReference>
<dbReference type="AlphaFoldDB" id="A0A9J6E236"/>
<evidence type="ECO:0000256" key="1">
    <source>
        <dbReference type="ARBA" id="ARBA00004123"/>
    </source>
</evidence>
<feature type="domain" description="K Homology" evidence="8">
    <location>
        <begin position="86"/>
        <end position="159"/>
    </location>
</feature>
<dbReference type="CDD" id="cd22435">
    <property type="entry name" value="KH-I_NOVA_rpt1"/>
    <property type="match status" value="1"/>
</dbReference>
<dbReference type="Proteomes" id="UP000821866">
    <property type="component" value="Chromosome 4"/>
</dbReference>
<dbReference type="FunFam" id="3.30.1370.10:FF:000022">
    <property type="entry name" value="RNA-binding protein Nova-1 isoform 1"/>
    <property type="match status" value="1"/>
</dbReference>
<dbReference type="Pfam" id="PF00013">
    <property type="entry name" value="KH_1"/>
    <property type="match status" value="3"/>
</dbReference>
<proteinExistence type="predicted"/>
<evidence type="ECO:0000256" key="4">
    <source>
        <dbReference type="ARBA" id="ARBA00022884"/>
    </source>
</evidence>
<evidence type="ECO:0000256" key="7">
    <source>
        <dbReference type="PROSITE-ProRule" id="PRU00117"/>
    </source>
</evidence>
<reference evidence="9" key="1">
    <citation type="journal article" date="2020" name="Cell">
        <title>Large-Scale Comparative Analyses of Tick Genomes Elucidate Their Genetic Diversity and Vector Capacities.</title>
        <authorList>
            <consortium name="Tick Genome and Microbiome Consortium (TIGMIC)"/>
            <person name="Jia N."/>
            <person name="Wang J."/>
            <person name="Shi W."/>
            <person name="Du L."/>
            <person name="Sun Y."/>
            <person name="Zhan W."/>
            <person name="Jiang J.F."/>
            <person name="Wang Q."/>
            <person name="Zhang B."/>
            <person name="Ji P."/>
            <person name="Bell-Sakyi L."/>
            <person name="Cui X.M."/>
            <person name="Yuan T.T."/>
            <person name="Jiang B.G."/>
            <person name="Yang W.F."/>
            <person name="Lam T.T."/>
            <person name="Chang Q.C."/>
            <person name="Ding S.J."/>
            <person name="Wang X.J."/>
            <person name="Zhu J.G."/>
            <person name="Ruan X.D."/>
            <person name="Zhao L."/>
            <person name="Wei J.T."/>
            <person name="Ye R.Z."/>
            <person name="Que T.C."/>
            <person name="Du C.H."/>
            <person name="Zhou Y.H."/>
            <person name="Cheng J.X."/>
            <person name="Dai P.F."/>
            <person name="Guo W.B."/>
            <person name="Han X.H."/>
            <person name="Huang E.J."/>
            <person name="Li L.F."/>
            <person name="Wei W."/>
            <person name="Gao Y.C."/>
            <person name="Liu J.Z."/>
            <person name="Shao H.Z."/>
            <person name="Wang X."/>
            <person name="Wang C.C."/>
            <person name="Yang T.C."/>
            <person name="Huo Q.B."/>
            <person name="Li W."/>
            <person name="Chen H.Y."/>
            <person name="Chen S.E."/>
            <person name="Zhou L.G."/>
            <person name="Ni X.B."/>
            <person name="Tian J.H."/>
            <person name="Sheng Y."/>
            <person name="Liu T."/>
            <person name="Pan Y.S."/>
            <person name="Xia L.Y."/>
            <person name="Li J."/>
            <person name="Zhao F."/>
            <person name="Cao W.C."/>
        </authorList>
    </citation>
    <scope>NUCLEOTIDE SEQUENCE</scope>
    <source>
        <strain evidence="9">Rmic-2018</strain>
    </source>
</reference>
<dbReference type="CDD" id="cd22436">
    <property type="entry name" value="KH-I_NOVA_rpt2"/>
    <property type="match status" value="1"/>
</dbReference>
<dbReference type="InterPro" id="IPR004088">
    <property type="entry name" value="KH_dom_type_1"/>
</dbReference>
<dbReference type="PANTHER" id="PTHR10288">
    <property type="entry name" value="KH DOMAIN CONTAINING RNA BINDING PROTEIN"/>
    <property type="match status" value="1"/>
</dbReference>
<dbReference type="SMART" id="SM00322">
    <property type="entry name" value="KH"/>
    <property type="match status" value="3"/>
</dbReference>
<dbReference type="GO" id="GO:0010468">
    <property type="term" value="P:regulation of gene expression"/>
    <property type="evidence" value="ECO:0007669"/>
    <property type="project" value="UniProtKB-ARBA"/>
</dbReference>
<dbReference type="InterPro" id="IPR047274">
    <property type="entry name" value="KH-I_NOVA_rpt3"/>
</dbReference>
<dbReference type="GO" id="GO:0008380">
    <property type="term" value="P:RNA splicing"/>
    <property type="evidence" value="ECO:0007669"/>
    <property type="project" value="UniProtKB-KW"/>
</dbReference>
<keyword evidence="10" id="KW-1185">Reference proteome</keyword>
<organism evidence="9 10">
    <name type="scientific">Rhipicephalus microplus</name>
    <name type="common">Cattle tick</name>
    <name type="synonym">Boophilus microplus</name>
    <dbReference type="NCBI Taxonomy" id="6941"/>
    <lineage>
        <taxon>Eukaryota</taxon>
        <taxon>Metazoa</taxon>
        <taxon>Ecdysozoa</taxon>
        <taxon>Arthropoda</taxon>
        <taxon>Chelicerata</taxon>
        <taxon>Arachnida</taxon>
        <taxon>Acari</taxon>
        <taxon>Parasitiformes</taxon>
        <taxon>Ixodida</taxon>
        <taxon>Ixodoidea</taxon>
        <taxon>Ixodidae</taxon>
        <taxon>Rhipicephalinae</taxon>
        <taxon>Rhipicephalus</taxon>
        <taxon>Boophilus</taxon>
    </lineage>
</organism>